<feature type="transmembrane region" description="Helical" evidence="9">
    <location>
        <begin position="87"/>
        <end position="109"/>
    </location>
</feature>
<feature type="transmembrane region" description="Helical" evidence="9">
    <location>
        <begin position="236"/>
        <end position="260"/>
    </location>
</feature>
<dbReference type="GO" id="GO:0016168">
    <property type="term" value="F:chlorophyll binding"/>
    <property type="evidence" value="ECO:0007669"/>
    <property type="project" value="UniProtKB-KW"/>
</dbReference>
<evidence type="ECO:0000256" key="9">
    <source>
        <dbReference type="SAM" id="Phobius"/>
    </source>
</evidence>
<keyword evidence="5 9" id="KW-1133">Transmembrane helix</keyword>
<comment type="caution">
    <text evidence="10">The sequence shown here is derived from an EMBL/GenBank/DDBJ whole genome shotgun (WGS) entry which is preliminary data.</text>
</comment>
<dbReference type="STRING" id="211165.GCA_000317285_05287"/>
<dbReference type="OrthoDB" id="9429529at2"/>
<dbReference type="SUPFAM" id="SSF161077">
    <property type="entry name" value="Photosystem II antenna protein-like"/>
    <property type="match status" value="1"/>
</dbReference>
<organism evidence="10 11">
    <name type="scientific">Chlorogloeopsis fritschii PCC 6912</name>
    <dbReference type="NCBI Taxonomy" id="211165"/>
    <lineage>
        <taxon>Bacteria</taxon>
        <taxon>Bacillati</taxon>
        <taxon>Cyanobacteriota</taxon>
        <taxon>Cyanophyceae</taxon>
        <taxon>Nostocales</taxon>
        <taxon>Chlorogloeopsidaceae</taxon>
        <taxon>Chlorogloeopsis</taxon>
    </lineage>
</organism>
<evidence type="ECO:0000313" key="10">
    <source>
        <dbReference type="EMBL" id="RUR86931.1"/>
    </source>
</evidence>
<dbReference type="NCBIfam" id="TIGR03041">
    <property type="entry name" value="PS_antenn_a_b"/>
    <property type="match status" value="1"/>
</dbReference>
<accession>A0A433NRU9</accession>
<evidence type="ECO:0008006" key="12">
    <source>
        <dbReference type="Google" id="ProtNLM"/>
    </source>
</evidence>
<dbReference type="GO" id="GO:0009767">
    <property type="term" value="P:photosynthetic electron transport chain"/>
    <property type="evidence" value="ECO:0007669"/>
    <property type="project" value="InterPro"/>
</dbReference>
<reference evidence="10 11" key="1">
    <citation type="journal article" date="2019" name="Genome Biol. Evol.">
        <title>Day and night: Metabolic profiles and evolutionary relationships of six axenic non-marine cyanobacteria.</title>
        <authorList>
            <person name="Will S.E."/>
            <person name="Henke P."/>
            <person name="Boedeker C."/>
            <person name="Huang S."/>
            <person name="Brinkmann H."/>
            <person name="Rohde M."/>
            <person name="Jarek M."/>
            <person name="Friedl T."/>
            <person name="Seufert S."/>
            <person name="Schumacher M."/>
            <person name="Overmann J."/>
            <person name="Neumann-Schaal M."/>
            <person name="Petersen J."/>
        </authorList>
    </citation>
    <scope>NUCLEOTIDE SEQUENCE [LARGE SCALE GENOMIC DNA]</scope>
    <source>
        <strain evidence="10 11">PCC 6912</strain>
    </source>
</reference>
<evidence type="ECO:0000256" key="3">
    <source>
        <dbReference type="ARBA" id="ARBA00022531"/>
    </source>
</evidence>
<keyword evidence="7" id="KW-0793">Thylakoid</keyword>
<evidence type="ECO:0000256" key="1">
    <source>
        <dbReference type="ARBA" id="ARBA00004636"/>
    </source>
</evidence>
<keyword evidence="2" id="KW-0148">Chlorophyll</keyword>
<evidence type="ECO:0000256" key="2">
    <source>
        <dbReference type="ARBA" id="ARBA00022494"/>
    </source>
</evidence>
<dbReference type="Pfam" id="PF00421">
    <property type="entry name" value="PSII"/>
    <property type="match status" value="1"/>
</dbReference>
<gene>
    <name evidence="10" type="ORF">PCC6912_03740</name>
</gene>
<protein>
    <recommendedName>
        <fullName evidence="12">Chlorophyll a/b binding light-harvesting protein</fullName>
    </recommendedName>
</protein>
<name>A0A433NRU9_CHLFR</name>
<feature type="transmembrane region" description="Helical" evidence="9">
    <location>
        <begin position="205"/>
        <end position="224"/>
    </location>
</feature>
<dbReference type="AlphaFoldDB" id="A0A433NRU9"/>
<keyword evidence="4 9" id="KW-0812">Transmembrane</keyword>
<dbReference type="GO" id="GO:0009521">
    <property type="term" value="C:photosystem"/>
    <property type="evidence" value="ECO:0007669"/>
    <property type="project" value="InterPro"/>
</dbReference>
<evidence type="ECO:0000256" key="6">
    <source>
        <dbReference type="ARBA" id="ARBA00022991"/>
    </source>
</evidence>
<evidence type="ECO:0000256" key="4">
    <source>
        <dbReference type="ARBA" id="ARBA00022692"/>
    </source>
</evidence>
<sequence>MQSDRKNKVKYPWWAGNARLTNLSGTFLTAHIAHAALIAFWAGAFTLFEIARYSSDRPMYEQGLILLPHLATLGFGVGSGGEVIDTYPYFVIGMVHLISSFVLAGGALFHNFRVAQNLEEDPRGVVRLFHFSWDDSKKLGFILGNHLIFLGLGALLLVAKAMYFGGLYDATIHEVRLVTNPTLDPAIIGDRITHLFEVNNLEDLVGGHIYVGAILILGGIWHILRKPFAWVERFFIFSGNGILSYSLFGVALAGFAATYFCGFNTLAYPVEFYGPTLHLKSSLLPYYFDPAQSEPTSRVWLANAHFYLAFFFLQGSLWHYQLASGFFEPVLESWKNAFSEAFPNPNLPYQKHFSYEAQPEWGSLYELPKVGQKPAFAYQQPSNDKIYEPSRVVGKPALADLKPNPKVLYEFSYPQNGQTPFYEVPAVEDKSQLRYPQPMQKHLYEFSYQKPAQKTLYGVKKTRQYE</sequence>
<evidence type="ECO:0000256" key="5">
    <source>
        <dbReference type="ARBA" id="ARBA00022989"/>
    </source>
</evidence>
<dbReference type="InterPro" id="IPR000932">
    <property type="entry name" value="PS_antenna-like"/>
</dbReference>
<dbReference type="InterPro" id="IPR036001">
    <property type="entry name" value="PS_II_antenna-like_sf"/>
</dbReference>
<evidence type="ECO:0000313" key="11">
    <source>
        <dbReference type="Proteomes" id="UP000268857"/>
    </source>
</evidence>
<dbReference type="EMBL" id="RSCJ01000001">
    <property type="protein sequence ID" value="RUR86931.1"/>
    <property type="molecule type" value="Genomic_DNA"/>
</dbReference>
<comment type="subcellular location">
    <subcellularLocation>
        <location evidence="1">Cellular thylakoid membrane</location>
        <topology evidence="1">Multi-pass membrane protein</topology>
    </subcellularLocation>
</comment>
<evidence type="ECO:0000256" key="8">
    <source>
        <dbReference type="ARBA" id="ARBA00023136"/>
    </source>
</evidence>
<dbReference type="Proteomes" id="UP000268857">
    <property type="component" value="Unassembled WGS sequence"/>
</dbReference>
<keyword evidence="6" id="KW-0157">Chromophore</keyword>
<dbReference type="GO" id="GO:0031676">
    <property type="term" value="C:plasma membrane-derived thylakoid membrane"/>
    <property type="evidence" value="ECO:0007669"/>
    <property type="project" value="UniProtKB-SubCell"/>
</dbReference>
<proteinExistence type="predicted"/>
<keyword evidence="11" id="KW-1185">Reference proteome</keyword>
<keyword evidence="3" id="KW-0602">Photosynthesis</keyword>
<keyword evidence="8 9" id="KW-0472">Membrane</keyword>
<feature type="transmembrane region" description="Helical" evidence="9">
    <location>
        <begin position="139"/>
        <end position="159"/>
    </location>
</feature>
<evidence type="ECO:0000256" key="7">
    <source>
        <dbReference type="ARBA" id="ARBA00023078"/>
    </source>
</evidence>